<proteinExistence type="inferred from homology"/>
<evidence type="ECO:0008006" key="5">
    <source>
        <dbReference type="Google" id="ProtNLM"/>
    </source>
</evidence>
<organism evidence="3 4">
    <name type="scientific">Endocarpon pusillum</name>
    <dbReference type="NCBI Taxonomy" id="364733"/>
    <lineage>
        <taxon>Eukaryota</taxon>
        <taxon>Fungi</taxon>
        <taxon>Dikarya</taxon>
        <taxon>Ascomycota</taxon>
        <taxon>Pezizomycotina</taxon>
        <taxon>Eurotiomycetes</taxon>
        <taxon>Chaetothyriomycetidae</taxon>
        <taxon>Verrucariales</taxon>
        <taxon>Verrucariaceae</taxon>
        <taxon>Endocarpon</taxon>
    </lineage>
</organism>
<dbReference type="OrthoDB" id="4983at2759"/>
<dbReference type="GO" id="GO:0051537">
    <property type="term" value="F:2 iron, 2 sulfur cluster binding"/>
    <property type="evidence" value="ECO:0007669"/>
    <property type="project" value="InterPro"/>
</dbReference>
<evidence type="ECO:0000313" key="4">
    <source>
        <dbReference type="Proteomes" id="UP000606974"/>
    </source>
</evidence>
<gene>
    <name evidence="3" type="ORF">GJ744_003957</name>
</gene>
<name>A0A8H7E1T9_9EURO</name>
<dbReference type="GO" id="GO:0005634">
    <property type="term" value="C:nucleus"/>
    <property type="evidence" value="ECO:0007669"/>
    <property type="project" value="TreeGrafter"/>
</dbReference>
<dbReference type="InterPro" id="IPR036065">
    <property type="entry name" value="BolA-like_sf"/>
</dbReference>
<evidence type="ECO:0000256" key="1">
    <source>
        <dbReference type="RuleBase" id="RU003860"/>
    </source>
</evidence>
<feature type="region of interest" description="Disordered" evidence="2">
    <location>
        <begin position="142"/>
        <end position="167"/>
    </location>
</feature>
<comment type="caution">
    <text evidence="3">The sequence shown here is derived from an EMBL/GenBank/DDBJ whole genome shotgun (WGS) entry which is preliminary data.</text>
</comment>
<reference evidence="3" key="1">
    <citation type="submission" date="2020-02" db="EMBL/GenBank/DDBJ databases">
        <authorList>
            <person name="Palmer J.M."/>
        </authorList>
    </citation>
    <scope>NUCLEOTIDE SEQUENCE</scope>
    <source>
        <strain evidence="3">EPUS1.4</strain>
        <tissue evidence="3">Thallus</tissue>
    </source>
</reference>
<dbReference type="PANTHER" id="PTHR12735:SF27">
    <property type="entry name" value="BOLA-LIKE PROTEIN 2"/>
    <property type="match status" value="1"/>
</dbReference>
<feature type="region of interest" description="Disordered" evidence="2">
    <location>
        <begin position="23"/>
        <end position="52"/>
    </location>
</feature>
<dbReference type="InterPro" id="IPR002634">
    <property type="entry name" value="BolA"/>
</dbReference>
<protein>
    <recommendedName>
        <fullName evidence="5">BolA-like protein</fullName>
    </recommendedName>
</protein>
<dbReference type="InterPro" id="IPR045115">
    <property type="entry name" value="BOL2"/>
</dbReference>
<dbReference type="GO" id="GO:0006879">
    <property type="term" value="P:intracellular iron ion homeostasis"/>
    <property type="evidence" value="ECO:0007669"/>
    <property type="project" value="InterPro"/>
</dbReference>
<comment type="similarity">
    <text evidence="1">Belongs to the BolA/IbaG family.</text>
</comment>
<dbReference type="Gene3D" id="3.10.20.90">
    <property type="entry name" value="Phosphatidylinositol 3-kinase Catalytic Subunit, Chain A, domain 1"/>
    <property type="match status" value="1"/>
</dbReference>
<feature type="compositionally biased region" description="Basic and acidic residues" evidence="2">
    <location>
        <begin position="142"/>
        <end position="159"/>
    </location>
</feature>
<dbReference type="AlphaFoldDB" id="A0A8H7E1T9"/>
<dbReference type="PANTHER" id="PTHR12735">
    <property type="entry name" value="BOLA-LIKE PROTEIN-RELATED"/>
    <property type="match status" value="1"/>
</dbReference>
<sequence>MLLRILTQTTQHLPRARFSHPIIPTRTRAPPEGQALRGRRTHHTSPPNSTRMAAETDAAVANTSGITAASLKSTLQSKLSAEYVEIVDMSGGCGQAYAATIVSAQFEKKTALARHRLVNAALREEIKAIHAWTPRCFTPEQWRAEQEREREREREREAQTESGLGGG</sequence>
<dbReference type="GO" id="GO:0005829">
    <property type="term" value="C:cytosol"/>
    <property type="evidence" value="ECO:0007669"/>
    <property type="project" value="TreeGrafter"/>
</dbReference>
<dbReference type="EMBL" id="JAACFV010000183">
    <property type="protein sequence ID" value="KAF7503351.1"/>
    <property type="molecule type" value="Genomic_DNA"/>
</dbReference>
<dbReference type="Pfam" id="PF01722">
    <property type="entry name" value="BolA"/>
    <property type="match status" value="1"/>
</dbReference>
<evidence type="ECO:0000313" key="3">
    <source>
        <dbReference type="EMBL" id="KAF7503351.1"/>
    </source>
</evidence>
<keyword evidence="4" id="KW-1185">Reference proteome</keyword>
<accession>A0A8H7E1T9</accession>
<dbReference type="Proteomes" id="UP000606974">
    <property type="component" value="Unassembled WGS sequence"/>
</dbReference>
<dbReference type="GO" id="GO:0051604">
    <property type="term" value="P:protein maturation"/>
    <property type="evidence" value="ECO:0007669"/>
    <property type="project" value="InterPro"/>
</dbReference>
<dbReference type="SUPFAM" id="SSF82657">
    <property type="entry name" value="BolA-like"/>
    <property type="match status" value="1"/>
</dbReference>
<evidence type="ECO:0000256" key="2">
    <source>
        <dbReference type="SAM" id="MobiDB-lite"/>
    </source>
</evidence>